<dbReference type="Gene3D" id="2.40.30.10">
    <property type="entry name" value="Translation factors"/>
    <property type="match status" value="1"/>
</dbReference>
<evidence type="ECO:0000259" key="2">
    <source>
        <dbReference type="PROSITE" id="PS51384"/>
    </source>
</evidence>
<dbReference type="InterPro" id="IPR017938">
    <property type="entry name" value="Riboflavin_synthase-like_b-brl"/>
</dbReference>
<dbReference type="Proteomes" id="UP001221189">
    <property type="component" value="Unassembled WGS sequence"/>
</dbReference>
<dbReference type="PROSITE" id="PS00197">
    <property type="entry name" value="2FE2S_FER_1"/>
    <property type="match status" value="1"/>
</dbReference>
<gene>
    <name evidence="3" type="ORF">PRZ03_21420</name>
</gene>
<organism evidence="3 4">
    <name type="scientific">Roseateles albus</name>
    <dbReference type="NCBI Taxonomy" id="2987525"/>
    <lineage>
        <taxon>Bacteria</taxon>
        <taxon>Pseudomonadati</taxon>
        <taxon>Pseudomonadota</taxon>
        <taxon>Betaproteobacteria</taxon>
        <taxon>Burkholderiales</taxon>
        <taxon>Sphaerotilaceae</taxon>
        <taxon>Roseateles</taxon>
    </lineage>
</organism>
<feature type="domain" description="2Fe-2S ferredoxin-type" evidence="1">
    <location>
        <begin position="607"/>
        <end position="703"/>
    </location>
</feature>
<keyword evidence="4" id="KW-1185">Reference proteome</keyword>
<dbReference type="PROSITE" id="PS51085">
    <property type="entry name" value="2FE2S_FER_2"/>
    <property type="match status" value="1"/>
</dbReference>
<evidence type="ECO:0000313" key="4">
    <source>
        <dbReference type="Proteomes" id="UP001221189"/>
    </source>
</evidence>
<dbReference type="InterPro" id="IPR008333">
    <property type="entry name" value="Cbr1-like_FAD-bd_dom"/>
</dbReference>
<dbReference type="Pfam" id="PF00970">
    <property type="entry name" value="FAD_binding_6"/>
    <property type="match status" value="1"/>
</dbReference>
<dbReference type="InterPro" id="IPR006058">
    <property type="entry name" value="2Fe2S_fd_BS"/>
</dbReference>
<dbReference type="SUPFAM" id="SSF52343">
    <property type="entry name" value="Ferredoxin reductase-like, C-terminal NADP-linked domain"/>
    <property type="match status" value="1"/>
</dbReference>
<feature type="domain" description="FAD-binding FR-type" evidence="2">
    <location>
        <begin position="338"/>
        <end position="439"/>
    </location>
</feature>
<dbReference type="PRINTS" id="PR00410">
    <property type="entry name" value="PHEHYDRXLASE"/>
</dbReference>
<dbReference type="CDD" id="cd06184">
    <property type="entry name" value="flavohem_like_fad_nad_binding"/>
    <property type="match status" value="1"/>
</dbReference>
<dbReference type="CDD" id="cd00207">
    <property type="entry name" value="fer2"/>
    <property type="match status" value="1"/>
</dbReference>
<dbReference type="RefSeq" id="WP_273602177.1">
    <property type="nucleotide sequence ID" value="NZ_JAQQXT010000017.1"/>
</dbReference>
<name>A0ABT5KJT4_9BURK</name>
<dbReference type="Gene3D" id="2.30.110.10">
    <property type="entry name" value="Electron Transport, Fmn-binding Protein, Chain A"/>
    <property type="match status" value="1"/>
</dbReference>
<dbReference type="InterPro" id="IPR036010">
    <property type="entry name" value="2Fe-2S_ferredoxin-like_sf"/>
</dbReference>
<dbReference type="Gene3D" id="3.40.50.80">
    <property type="entry name" value="Nucleotide-binding domain of ferredoxin-NADP reductase (FNR) module"/>
    <property type="match status" value="1"/>
</dbReference>
<dbReference type="SUPFAM" id="SSF63380">
    <property type="entry name" value="Riboflavin synthase domain-like"/>
    <property type="match status" value="1"/>
</dbReference>
<protein>
    <submittedName>
        <fullName evidence="3">Pyridoxamine 5'-phosphate oxidase family protein</fullName>
    </submittedName>
</protein>
<accession>A0ABT5KJT4</accession>
<proteinExistence type="predicted"/>
<dbReference type="PANTHER" id="PTHR42815:SF2">
    <property type="entry name" value="FAD-BINDING, PUTATIVE (AFU_ORTHOLOGUE AFUA_6G07600)-RELATED"/>
    <property type="match status" value="1"/>
</dbReference>
<dbReference type="InterPro" id="IPR017927">
    <property type="entry name" value="FAD-bd_FR_type"/>
</dbReference>
<dbReference type="PANTHER" id="PTHR42815">
    <property type="entry name" value="FAD-BINDING, PUTATIVE (AFU_ORTHOLOGUE AFUA_6G07600)-RELATED"/>
    <property type="match status" value="1"/>
</dbReference>
<dbReference type="SUPFAM" id="SSF50475">
    <property type="entry name" value="FMN-binding split barrel"/>
    <property type="match status" value="1"/>
</dbReference>
<dbReference type="Pfam" id="PF00175">
    <property type="entry name" value="NAD_binding_1"/>
    <property type="match status" value="1"/>
</dbReference>
<dbReference type="PROSITE" id="PS51384">
    <property type="entry name" value="FAD_FR"/>
    <property type="match status" value="1"/>
</dbReference>
<reference evidence="3 4" key="1">
    <citation type="submission" date="2022-10" db="EMBL/GenBank/DDBJ databases">
        <title>Paucibacter sp. hw1 Genome sequencing.</title>
        <authorList>
            <person name="Park S."/>
        </authorList>
    </citation>
    <scope>NUCLEOTIDE SEQUENCE [LARGE SCALE GENOMIC DNA]</scope>
    <source>
        <strain evidence="4">hw1</strain>
    </source>
</reference>
<dbReference type="InterPro" id="IPR012349">
    <property type="entry name" value="Split_barrel_FMN-bd"/>
</dbReference>
<dbReference type="InterPro" id="IPR001041">
    <property type="entry name" value="2Fe-2S_ferredoxin-type"/>
</dbReference>
<dbReference type="Gene3D" id="3.10.20.30">
    <property type="match status" value="1"/>
</dbReference>
<dbReference type="SUPFAM" id="SSF54292">
    <property type="entry name" value="2Fe-2S ferredoxin-like"/>
    <property type="match status" value="1"/>
</dbReference>
<evidence type="ECO:0000313" key="3">
    <source>
        <dbReference type="EMBL" id="MDC8774130.1"/>
    </source>
</evidence>
<dbReference type="InterPro" id="IPR001433">
    <property type="entry name" value="OxRdtase_FAD/NAD-bd"/>
</dbReference>
<dbReference type="InterPro" id="IPR039261">
    <property type="entry name" value="FNR_nucleotide-bd"/>
</dbReference>
<comment type="caution">
    <text evidence="3">The sequence shown here is derived from an EMBL/GenBank/DDBJ whole genome shotgun (WGS) entry which is preliminary data.</text>
</comment>
<evidence type="ECO:0000259" key="1">
    <source>
        <dbReference type="PROSITE" id="PS51085"/>
    </source>
</evidence>
<dbReference type="EMBL" id="JAQQXT010000017">
    <property type="protein sequence ID" value="MDC8774130.1"/>
    <property type="molecule type" value="Genomic_DNA"/>
</dbReference>
<dbReference type="Pfam" id="PF00111">
    <property type="entry name" value="Fer2"/>
    <property type="match status" value="1"/>
</dbReference>
<sequence length="703" mass="76641">MSTNEFIAPAGSPWHSGERSIHQRMGNAAQLESFGRRVIRDYMPDQHRDFYKQLPFMVIGALDAQGQPWASLIEGEPGFMHSPEPKRLDVGALPGRGDPVRAALLAGAPVGLLGIELHSRRRNRLNGQVLAADSGGFSLQVGHAFGNCPQYIQHRDFSFARPPAGEHQAALEQLTALDAEARALIAAADTFFVASAHPGGEADHPLPTVDVSHRGGKPGFVKIAGTEDLLRIPDFAGNMHFNTFGNLMLNPRAGLVFVDFSNGDVLQLVGEAQIQFDGPEIAAFQGAERIWTFRVTQVLRRRGALALRWALQQFSPNSLMTGSWEAAEASLAAAALKQHWRPFKLVRVVDESSTVRSFYLEPADGHALLPFLAGQHLPIRVHVDGTPLMRTYTLSAAPSDGFYRLSVKRGGRVSEFLHDQFKLGDLIEARAPQGDFTVDALERRPLVLLAGGIGVTPMLAMLRHVVFEGLRKRRVRPTYFFYSTRHIAERGFDAELAELVQRAKGAVRVLRVTDAPEEGAVAGRDFDVLGRIDMALLKAQLPLDENEDDHDFFLCGPPPFMQALYDGLRDLRVSDERIHAEAFGPAAMQRRQDVAVAVPELAPVASSDVAVQFAESSKEARWTPASGSLLELAEARGLSPEFSCRGGSCGSCRTQVLEGEVTYLSAPAFKTAPGEALICCAMPAAPRDQGQSKVVPIKLVLKL</sequence>
<dbReference type="InterPro" id="IPR012675">
    <property type="entry name" value="Beta-grasp_dom_sf"/>
</dbReference>